<dbReference type="InterPro" id="IPR050921">
    <property type="entry name" value="T4SS_GSP_E_ATPase"/>
</dbReference>
<protein>
    <submittedName>
        <fullName evidence="3">Type II/IV secretion system protein</fullName>
    </submittedName>
</protein>
<sequence length="343" mass="38348">MGVGPVNAIFPINPIYKRIVAPLAKYYDDPRTIEVRLNGPGKIVVDRRGEGKQLIDDPELTQSAIEKLCKSLSNGRGLNFNADTNPILSTALDEGHRFECLVGPSVRSGLSLAIRCKHPFTPTWEQLIAATRKGNRDFLDDAMERLNIKCESEIKDLLIEAMIKGWNIAISGGTNTGKTTLLNLLLSSVEDYVRVIALEDTMELFLDRFWDGNGLLAARESDSNSGMVDWRVLFDHVNRITPDRVPFGEISTKNAFAVLGTLNAGATGVSFTIHSTNPKHAIHRKFDQNIAWAGMKMDRIPEFLTEMVDLVVQIKRDKDGFRRITDIWQPRNDNFILKDGRAA</sequence>
<dbReference type="InterPro" id="IPR027417">
    <property type="entry name" value="P-loop_NTPase"/>
</dbReference>
<dbReference type="SUPFAM" id="SSF52540">
    <property type="entry name" value="P-loop containing nucleoside triphosphate hydrolases"/>
    <property type="match status" value="1"/>
</dbReference>
<dbReference type="PANTHER" id="PTHR30486">
    <property type="entry name" value="TWITCHING MOTILITY PROTEIN PILT"/>
    <property type="match status" value="1"/>
</dbReference>
<keyword evidence="4" id="KW-1185">Reference proteome</keyword>
<comment type="similarity">
    <text evidence="1">Belongs to the GSP E family.</text>
</comment>
<organism evidence="3 4">
    <name type="scientific">Thalassospira xiamenensis</name>
    <dbReference type="NCBI Taxonomy" id="220697"/>
    <lineage>
        <taxon>Bacteria</taxon>
        <taxon>Pseudomonadati</taxon>
        <taxon>Pseudomonadota</taxon>
        <taxon>Alphaproteobacteria</taxon>
        <taxon>Rhodospirillales</taxon>
        <taxon>Thalassospiraceae</taxon>
        <taxon>Thalassospira</taxon>
    </lineage>
</organism>
<feature type="domain" description="Bacterial type II secretion system protein E" evidence="2">
    <location>
        <begin position="166"/>
        <end position="284"/>
    </location>
</feature>
<name>A0ABR5XX08_9PROT</name>
<dbReference type="InterPro" id="IPR001482">
    <property type="entry name" value="T2SS/T4SS_dom"/>
</dbReference>
<comment type="caution">
    <text evidence="3">The sequence shown here is derived from an EMBL/GenBank/DDBJ whole genome shotgun (WGS) entry which is preliminary data.</text>
</comment>
<dbReference type="Pfam" id="PF00437">
    <property type="entry name" value="T2SSE"/>
    <property type="match status" value="1"/>
</dbReference>
<evidence type="ECO:0000313" key="3">
    <source>
        <dbReference type="EMBL" id="KZC97628.1"/>
    </source>
</evidence>
<dbReference type="PANTHER" id="PTHR30486:SF6">
    <property type="entry name" value="TYPE IV PILUS RETRACTATION ATPASE PILT"/>
    <property type="match status" value="1"/>
</dbReference>
<gene>
    <name evidence="3" type="ORF">AUP40_22335</name>
</gene>
<dbReference type="Gene3D" id="3.40.50.300">
    <property type="entry name" value="P-loop containing nucleotide triphosphate hydrolases"/>
    <property type="match status" value="1"/>
</dbReference>
<evidence type="ECO:0000313" key="4">
    <source>
        <dbReference type="Proteomes" id="UP000076167"/>
    </source>
</evidence>
<accession>A0ABR5XX08</accession>
<evidence type="ECO:0000259" key="2">
    <source>
        <dbReference type="Pfam" id="PF00437"/>
    </source>
</evidence>
<evidence type="ECO:0000256" key="1">
    <source>
        <dbReference type="ARBA" id="ARBA00006611"/>
    </source>
</evidence>
<dbReference type="Proteomes" id="UP000076167">
    <property type="component" value="Unassembled WGS sequence"/>
</dbReference>
<dbReference type="Gene3D" id="3.30.450.90">
    <property type="match status" value="1"/>
</dbReference>
<proteinExistence type="inferred from homology"/>
<reference evidence="3 4" key="1">
    <citation type="submission" date="2015-12" db="EMBL/GenBank/DDBJ databases">
        <title>Genome sequence of Thalassospira xiamenensis MCCC 1A03005.</title>
        <authorList>
            <person name="Lu L."/>
            <person name="Lai Q."/>
            <person name="Shao Z."/>
            <person name="Qian P."/>
        </authorList>
    </citation>
    <scope>NUCLEOTIDE SEQUENCE [LARGE SCALE GENOMIC DNA]</scope>
    <source>
        <strain evidence="3 4">MCCC 1A03005</strain>
    </source>
</reference>
<dbReference type="EMBL" id="LPXL01000055">
    <property type="protein sequence ID" value="KZC97628.1"/>
    <property type="molecule type" value="Genomic_DNA"/>
</dbReference>